<keyword evidence="2" id="KW-0698">rRNA processing</keyword>
<dbReference type="GO" id="GO:0003723">
    <property type="term" value="F:RNA binding"/>
    <property type="evidence" value="ECO:0007669"/>
    <property type="project" value="TreeGrafter"/>
</dbReference>
<protein>
    <submittedName>
        <fullName evidence="5">Uncharacterized protein</fullName>
    </submittedName>
</protein>
<dbReference type="OrthoDB" id="27298at2759"/>
<dbReference type="GO" id="GO:0034475">
    <property type="term" value="P:U4 snRNA 3'-end processing"/>
    <property type="evidence" value="ECO:0007669"/>
    <property type="project" value="TreeGrafter"/>
</dbReference>
<dbReference type="EMBL" id="LHQQ01000251">
    <property type="protein sequence ID" value="KOS38465.1"/>
    <property type="molecule type" value="Genomic_DNA"/>
</dbReference>
<dbReference type="STRING" id="229535.A0A0M9WBG3"/>
<organism evidence="5 6">
    <name type="scientific">Penicillium nordicum</name>
    <dbReference type="NCBI Taxonomy" id="229535"/>
    <lineage>
        <taxon>Eukaryota</taxon>
        <taxon>Fungi</taxon>
        <taxon>Dikarya</taxon>
        <taxon>Ascomycota</taxon>
        <taxon>Pezizomycotina</taxon>
        <taxon>Eurotiomycetes</taxon>
        <taxon>Eurotiomycetidae</taxon>
        <taxon>Eurotiales</taxon>
        <taxon>Aspergillaceae</taxon>
        <taxon>Penicillium</taxon>
    </lineage>
</organism>
<keyword evidence="6" id="KW-1185">Reference proteome</keyword>
<keyword evidence="3" id="KW-0271">Exosome</keyword>
<keyword evidence="4" id="KW-0539">Nucleus</keyword>
<dbReference type="InterPro" id="IPR027408">
    <property type="entry name" value="PNPase/RNase_PH_dom_sf"/>
</dbReference>
<evidence type="ECO:0000256" key="2">
    <source>
        <dbReference type="ARBA" id="ARBA00022552"/>
    </source>
</evidence>
<name>A0A0M9WBG3_9EURO</name>
<dbReference type="GO" id="GO:0000176">
    <property type="term" value="C:nuclear exosome (RNase complex)"/>
    <property type="evidence" value="ECO:0007669"/>
    <property type="project" value="TreeGrafter"/>
</dbReference>
<evidence type="ECO:0000256" key="3">
    <source>
        <dbReference type="ARBA" id="ARBA00022835"/>
    </source>
</evidence>
<evidence type="ECO:0000256" key="4">
    <source>
        <dbReference type="ARBA" id="ARBA00023242"/>
    </source>
</evidence>
<evidence type="ECO:0000313" key="6">
    <source>
        <dbReference type="Proteomes" id="UP000037696"/>
    </source>
</evidence>
<dbReference type="PANTHER" id="PTHR11953">
    <property type="entry name" value="EXOSOME COMPLEX COMPONENT"/>
    <property type="match status" value="1"/>
</dbReference>
<dbReference type="GO" id="GO:0071051">
    <property type="term" value="P:poly(A)-dependent snoRNA 3'-end processing"/>
    <property type="evidence" value="ECO:0007669"/>
    <property type="project" value="TreeGrafter"/>
</dbReference>
<dbReference type="GO" id="GO:0016075">
    <property type="term" value="P:rRNA catabolic process"/>
    <property type="evidence" value="ECO:0007669"/>
    <property type="project" value="TreeGrafter"/>
</dbReference>
<dbReference type="GO" id="GO:0071028">
    <property type="term" value="P:nuclear mRNA surveillance"/>
    <property type="evidence" value="ECO:0007669"/>
    <property type="project" value="TreeGrafter"/>
</dbReference>
<dbReference type="PANTHER" id="PTHR11953:SF1">
    <property type="entry name" value="EXOSOME COMPLEX COMPONENT RRP46"/>
    <property type="match status" value="1"/>
</dbReference>
<comment type="subcellular location">
    <subcellularLocation>
        <location evidence="1">Nucleus</location>
    </subcellularLocation>
</comment>
<evidence type="ECO:0000256" key="1">
    <source>
        <dbReference type="ARBA" id="ARBA00004123"/>
    </source>
</evidence>
<comment type="caution">
    <text evidence="5">The sequence shown here is derived from an EMBL/GenBank/DDBJ whole genome shotgun (WGS) entry which is preliminary data.</text>
</comment>
<sequence>MKNRCDNFGTRLFCSSINTTLEASQSAFFSIVNMVGPIASLSQLNRADGSASYKCPATGYSILGAVNAPIELPARRDALKPEEATVEVFVKPGTTTAGVGERYVEGILRSVLGKIVLGREKGFPRRGVVLTLAIVGGENVARGDSYLTIIPALLHAALLAMISASVPLSMTFSATLLSVTKSGDIVRDPSPTVAKAAVSLHVFAVSSKNHLLLNESEGRFEFDTWELVRQRALSICQGVITASDDGDVTMDEGTASAGLNSFIRETVEDQVYSDYAYKLDSI</sequence>
<dbReference type="Gene3D" id="3.30.230.70">
    <property type="entry name" value="GHMP Kinase, N-terminal domain"/>
    <property type="match status" value="1"/>
</dbReference>
<dbReference type="GO" id="GO:0006364">
    <property type="term" value="P:rRNA processing"/>
    <property type="evidence" value="ECO:0007669"/>
    <property type="project" value="UniProtKB-KW"/>
</dbReference>
<dbReference type="SUPFAM" id="SSF54211">
    <property type="entry name" value="Ribosomal protein S5 domain 2-like"/>
    <property type="match status" value="1"/>
</dbReference>
<gene>
    <name evidence="5" type="ORF">ACN38_g10716</name>
</gene>
<proteinExistence type="predicted"/>
<dbReference type="AlphaFoldDB" id="A0A0M9WBG3"/>
<reference evidence="5 6" key="1">
    <citation type="submission" date="2015-08" db="EMBL/GenBank/DDBJ databases">
        <title>Genome sequencing of Penicillium nordicum.</title>
        <authorList>
            <person name="Nguyen H.D."/>
            <person name="Seifert K.A."/>
        </authorList>
    </citation>
    <scope>NUCLEOTIDE SEQUENCE [LARGE SCALE GENOMIC DNA]</scope>
    <source>
        <strain evidence="5 6">DAOMC 185683</strain>
    </source>
</reference>
<dbReference type="InterPro" id="IPR050080">
    <property type="entry name" value="RNase_PH"/>
</dbReference>
<dbReference type="GO" id="GO:0005730">
    <property type="term" value="C:nucleolus"/>
    <property type="evidence" value="ECO:0007669"/>
    <property type="project" value="TreeGrafter"/>
</dbReference>
<dbReference type="FunFam" id="3.30.230.70:FF:000036">
    <property type="entry name" value="Exosome complex subunit Rrp46, putative"/>
    <property type="match status" value="1"/>
</dbReference>
<evidence type="ECO:0000313" key="5">
    <source>
        <dbReference type="EMBL" id="KOS38465.1"/>
    </source>
</evidence>
<accession>A0A0M9WBG3</accession>
<dbReference type="InterPro" id="IPR036345">
    <property type="entry name" value="ExoRNase_PH_dom2_sf"/>
</dbReference>
<dbReference type="Proteomes" id="UP000037696">
    <property type="component" value="Unassembled WGS sequence"/>
</dbReference>
<dbReference type="InterPro" id="IPR020568">
    <property type="entry name" value="Ribosomal_Su5_D2-typ_SF"/>
</dbReference>
<dbReference type="GO" id="GO:0000177">
    <property type="term" value="C:cytoplasmic exosome (RNase complex)"/>
    <property type="evidence" value="ECO:0007669"/>
    <property type="project" value="TreeGrafter"/>
</dbReference>
<dbReference type="SUPFAM" id="SSF55666">
    <property type="entry name" value="Ribonuclease PH domain 2-like"/>
    <property type="match status" value="1"/>
</dbReference>